<feature type="transmembrane region" description="Helical" evidence="1">
    <location>
        <begin position="23"/>
        <end position="42"/>
    </location>
</feature>
<sequence length="91" mass="9913">MKESLNPAGPAGRPGKDVTNQDALVFGFIAAMVVFVSTLVFTKAWTSLTALGLVVLYTLITFAVVSLSALGMQWLTRNDKQHENRDFPVLD</sequence>
<keyword evidence="3" id="KW-1185">Reference proteome</keyword>
<feature type="transmembrane region" description="Helical" evidence="1">
    <location>
        <begin position="48"/>
        <end position="70"/>
    </location>
</feature>
<keyword evidence="1" id="KW-1133">Transmembrane helix</keyword>
<dbReference type="EMBL" id="BAABAZ010000004">
    <property type="protein sequence ID" value="GAA4283619.1"/>
    <property type="molecule type" value="Genomic_DNA"/>
</dbReference>
<reference evidence="3" key="1">
    <citation type="journal article" date="2019" name="Int. J. Syst. Evol. Microbiol.">
        <title>The Global Catalogue of Microorganisms (GCM) 10K type strain sequencing project: providing services to taxonomists for standard genome sequencing and annotation.</title>
        <authorList>
            <consortium name="The Broad Institute Genomics Platform"/>
            <consortium name="The Broad Institute Genome Sequencing Center for Infectious Disease"/>
            <person name="Wu L."/>
            <person name="Ma J."/>
        </authorList>
    </citation>
    <scope>NUCLEOTIDE SEQUENCE [LARGE SCALE GENOMIC DNA]</scope>
    <source>
        <strain evidence="3">JCM 17458</strain>
    </source>
</reference>
<evidence type="ECO:0000256" key="1">
    <source>
        <dbReference type="SAM" id="Phobius"/>
    </source>
</evidence>
<gene>
    <name evidence="2" type="ORF">GCM10022261_11500</name>
</gene>
<evidence type="ECO:0000313" key="3">
    <source>
        <dbReference type="Proteomes" id="UP001501586"/>
    </source>
</evidence>
<comment type="caution">
    <text evidence="2">The sequence shown here is derived from an EMBL/GenBank/DDBJ whole genome shotgun (WGS) entry which is preliminary data.</text>
</comment>
<evidence type="ECO:0000313" key="2">
    <source>
        <dbReference type="EMBL" id="GAA4283619.1"/>
    </source>
</evidence>
<dbReference type="Proteomes" id="UP001501586">
    <property type="component" value="Unassembled WGS sequence"/>
</dbReference>
<keyword evidence="1" id="KW-0812">Transmembrane</keyword>
<protein>
    <submittedName>
        <fullName evidence="2">Uncharacterized protein</fullName>
    </submittedName>
</protein>
<keyword evidence="1" id="KW-0472">Membrane</keyword>
<dbReference type="RefSeq" id="WP_236863700.1">
    <property type="nucleotide sequence ID" value="NZ_BAABAZ010000004.1"/>
</dbReference>
<organism evidence="2 3">
    <name type="scientific">Brevibacterium daeguense</name>
    <dbReference type="NCBI Taxonomy" id="909936"/>
    <lineage>
        <taxon>Bacteria</taxon>
        <taxon>Bacillati</taxon>
        <taxon>Actinomycetota</taxon>
        <taxon>Actinomycetes</taxon>
        <taxon>Micrococcales</taxon>
        <taxon>Brevibacteriaceae</taxon>
        <taxon>Brevibacterium</taxon>
    </lineage>
</organism>
<proteinExistence type="predicted"/>
<accession>A0ABP8EI44</accession>
<name>A0ABP8EI44_9MICO</name>